<evidence type="ECO:0000313" key="3">
    <source>
        <dbReference type="Proteomes" id="UP001479290"/>
    </source>
</evidence>
<proteinExistence type="predicted"/>
<feature type="compositionally biased region" description="Polar residues" evidence="1">
    <location>
        <begin position="223"/>
        <end position="232"/>
    </location>
</feature>
<sequence length="652" mass="72072">MELTVVGDGTADKLSVALNGEWAPLLYVATECWRREQSNQGELTFSVPYTSCGVNFRGGHFILDLRSKDKITSLSCPYKPIPVFPVKDSGLSKITQPLPHKQPSVYQKPPTVFPMKAIDSQIVKQKQALPRTPSLQARSHWMPKLPSLPGSFNLAVNFPFSIPMATRPVPLRRLTSKYVVPTPAPTPEPTPEPTPAPTPEPTPAPTPEPTPAPTPEPTPAPVYTSTQELDASVTQAPESEYMPYPYNFQKPASAPQFEPYSAQKYHSSMVPVQSTSLYQPFGSAQNYNVPRPDPLQVNPSLASLAQYLPPGYFICSYNQQPEMFQPPVPNPAQPLQSQPSYQRPDITPLTPANTAAPPVKGYSKPQLTSTVASSLYDSGSELFQPTQRFQPQQYSYFYQSSNGHQGSSTTRLSPTSPLIPTNLQSQPRRYLSYPAFQDARPFHPEYYQKPGQPSESVQQPWSTSYLPVNGLSQESKPLTLASSQTPEYLKYQTGGDQSPDLYQRPVVYTSGMGISSQSQYQPSQFSTFPRRPLRPEVTSADVYTENTGTSPKGFFQPRSIAPVPSPKAPTFTGNHQITSFPPPMPRFFPVKGGAQVAQLPYSQGPSVRGMWNPHVHPERTSEPSSQNPQNDTLPQNQLYIRGVVSPRFRSTS</sequence>
<feature type="compositionally biased region" description="Polar residues" evidence="1">
    <location>
        <begin position="622"/>
        <end position="638"/>
    </location>
</feature>
<feature type="region of interest" description="Disordered" evidence="1">
    <location>
        <begin position="180"/>
        <end position="232"/>
    </location>
</feature>
<feature type="region of interest" description="Disordered" evidence="1">
    <location>
        <begin position="603"/>
        <end position="652"/>
    </location>
</feature>
<reference evidence="2 3" key="1">
    <citation type="submission" date="2024-05" db="EMBL/GenBank/DDBJ databases">
        <title>A high-quality chromosomal-level genome assembly of Topmouth culter (Culter alburnus).</title>
        <authorList>
            <person name="Zhao H."/>
        </authorList>
    </citation>
    <scope>NUCLEOTIDE SEQUENCE [LARGE SCALE GENOMIC DNA]</scope>
    <source>
        <strain evidence="2">CATC2023</strain>
        <tissue evidence="2">Muscle</tissue>
    </source>
</reference>
<name>A0AAW2B798_CULAL</name>
<feature type="compositionally biased region" description="Low complexity" evidence="1">
    <location>
        <begin position="347"/>
        <end position="358"/>
    </location>
</feature>
<comment type="caution">
    <text evidence="2">The sequence shown here is derived from an EMBL/GenBank/DDBJ whole genome shotgun (WGS) entry which is preliminary data.</text>
</comment>
<dbReference type="AlphaFoldDB" id="A0AAW2B798"/>
<feature type="region of interest" description="Disordered" evidence="1">
    <location>
        <begin position="398"/>
        <end position="417"/>
    </location>
</feature>
<protein>
    <submittedName>
        <fullName evidence="2">Uncharacterized protein</fullName>
    </submittedName>
</protein>
<keyword evidence="3" id="KW-1185">Reference proteome</keyword>
<dbReference type="EMBL" id="JAWDJR010000001">
    <property type="protein sequence ID" value="KAK9981323.1"/>
    <property type="molecule type" value="Genomic_DNA"/>
</dbReference>
<feature type="region of interest" description="Disordered" evidence="1">
    <location>
        <begin position="325"/>
        <end position="364"/>
    </location>
</feature>
<dbReference type="Proteomes" id="UP001479290">
    <property type="component" value="Unassembled WGS sequence"/>
</dbReference>
<evidence type="ECO:0000313" key="2">
    <source>
        <dbReference type="EMBL" id="KAK9981323.1"/>
    </source>
</evidence>
<evidence type="ECO:0000256" key="1">
    <source>
        <dbReference type="SAM" id="MobiDB-lite"/>
    </source>
</evidence>
<organism evidence="2 3">
    <name type="scientific">Culter alburnus</name>
    <name type="common">Topmouth culter</name>
    <dbReference type="NCBI Taxonomy" id="194366"/>
    <lineage>
        <taxon>Eukaryota</taxon>
        <taxon>Metazoa</taxon>
        <taxon>Chordata</taxon>
        <taxon>Craniata</taxon>
        <taxon>Vertebrata</taxon>
        <taxon>Euteleostomi</taxon>
        <taxon>Actinopterygii</taxon>
        <taxon>Neopterygii</taxon>
        <taxon>Teleostei</taxon>
        <taxon>Ostariophysi</taxon>
        <taxon>Cypriniformes</taxon>
        <taxon>Xenocyprididae</taxon>
        <taxon>Xenocypridinae</taxon>
        <taxon>Culter</taxon>
    </lineage>
</organism>
<gene>
    <name evidence="2" type="ORF">ABG768_000873</name>
</gene>
<feature type="compositionally biased region" description="Pro residues" evidence="1">
    <location>
        <begin position="182"/>
        <end position="220"/>
    </location>
</feature>
<accession>A0AAW2B798</accession>